<dbReference type="SMART" id="SM00131">
    <property type="entry name" value="KU"/>
    <property type="match status" value="1"/>
</dbReference>
<evidence type="ECO:0000313" key="5">
    <source>
        <dbReference type="EMBL" id="CAC5387015.1"/>
    </source>
</evidence>
<evidence type="ECO:0000313" key="6">
    <source>
        <dbReference type="Proteomes" id="UP000507470"/>
    </source>
</evidence>
<proteinExistence type="predicted"/>
<dbReference type="SUPFAM" id="SSF57362">
    <property type="entry name" value="BPTI-like"/>
    <property type="match status" value="1"/>
</dbReference>
<dbReference type="Pfam" id="PF00014">
    <property type="entry name" value="Kunitz_BPTI"/>
    <property type="match status" value="1"/>
</dbReference>
<dbReference type="InterPro" id="IPR002223">
    <property type="entry name" value="Kunitz_BPTI"/>
</dbReference>
<dbReference type="GO" id="GO:0005615">
    <property type="term" value="C:extracellular space"/>
    <property type="evidence" value="ECO:0007669"/>
    <property type="project" value="TreeGrafter"/>
</dbReference>
<evidence type="ECO:0000256" key="2">
    <source>
        <dbReference type="SAM" id="MobiDB-lite"/>
    </source>
</evidence>
<dbReference type="PRINTS" id="PR00759">
    <property type="entry name" value="BASICPTASE"/>
</dbReference>
<gene>
    <name evidence="5" type="ORF">MCOR_22392</name>
</gene>
<dbReference type="PANTHER" id="PTHR10083:SF374">
    <property type="entry name" value="BPTI_KUNITZ INHIBITOR DOMAIN-CONTAINING PROTEIN"/>
    <property type="match status" value="1"/>
</dbReference>
<feature type="compositionally biased region" description="Gly residues" evidence="2">
    <location>
        <begin position="123"/>
        <end position="141"/>
    </location>
</feature>
<accession>A0A6J8BST3</accession>
<organism evidence="5 6">
    <name type="scientific">Mytilus coruscus</name>
    <name type="common">Sea mussel</name>
    <dbReference type="NCBI Taxonomy" id="42192"/>
    <lineage>
        <taxon>Eukaryota</taxon>
        <taxon>Metazoa</taxon>
        <taxon>Spiralia</taxon>
        <taxon>Lophotrochozoa</taxon>
        <taxon>Mollusca</taxon>
        <taxon>Bivalvia</taxon>
        <taxon>Autobranchia</taxon>
        <taxon>Pteriomorphia</taxon>
        <taxon>Mytilida</taxon>
        <taxon>Mytiloidea</taxon>
        <taxon>Mytilidae</taxon>
        <taxon>Mytilinae</taxon>
        <taxon>Mytilus</taxon>
    </lineage>
</organism>
<feature type="chain" id="PRO_5026869114" description="BPTI/Kunitz inhibitor domain-containing protein" evidence="3">
    <location>
        <begin position="21"/>
        <end position="190"/>
    </location>
</feature>
<evidence type="ECO:0000256" key="3">
    <source>
        <dbReference type="SAM" id="SignalP"/>
    </source>
</evidence>
<dbReference type="GO" id="GO:0004867">
    <property type="term" value="F:serine-type endopeptidase inhibitor activity"/>
    <property type="evidence" value="ECO:0007669"/>
    <property type="project" value="InterPro"/>
</dbReference>
<keyword evidence="1" id="KW-1015">Disulfide bond</keyword>
<feature type="compositionally biased region" description="Gly residues" evidence="2">
    <location>
        <begin position="178"/>
        <end position="190"/>
    </location>
</feature>
<feature type="domain" description="BPTI/Kunitz inhibitor" evidence="4">
    <location>
        <begin position="29"/>
        <end position="81"/>
    </location>
</feature>
<dbReference type="InterPro" id="IPR036880">
    <property type="entry name" value="Kunitz_BPTI_sf"/>
</dbReference>
<keyword evidence="3" id="KW-0732">Signal</keyword>
<feature type="signal peptide" evidence="3">
    <location>
        <begin position="1"/>
        <end position="20"/>
    </location>
</feature>
<feature type="region of interest" description="Disordered" evidence="2">
    <location>
        <begin position="92"/>
        <end position="190"/>
    </location>
</feature>
<sequence>MKTYVVVQILLFICLVCVSGQRVRRRRRCFQSKEIGVCRARKLVTRYYFNQETGSCEEFIYGGCRGNRNNFFSLDRCRRACEQEYNQEFLNRGNGLDGQDGHDGQDGQGGLSLSGLDGRGGRRGTGGRSGRRGMGGRGGSVGRTRNSEIGGVENIMCQDNQDSSHNVPLNGGREDNGGHGGIDGGGGKAN</sequence>
<dbReference type="PROSITE" id="PS50279">
    <property type="entry name" value="BPTI_KUNITZ_2"/>
    <property type="match status" value="1"/>
</dbReference>
<evidence type="ECO:0000256" key="1">
    <source>
        <dbReference type="ARBA" id="ARBA00023157"/>
    </source>
</evidence>
<dbReference type="PROSITE" id="PS00280">
    <property type="entry name" value="BPTI_KUNITZ_1"/>
    <property type="match status" value="1"/>
</dbReference>
<dbReference type="InterPro" id="IPR020901">
    <property type="entry name" value="Prtase_inh_Kunz-CS"/>
</dbReference>
<dbReference type="Gene3D" id="4.10.410.10">
    <property type="entry name" value="Pancreatic trypsin inhibitor Kunitz domain"/>
    <property type="match status" value="1"/>
</dbReference>
<dbReference type="OrthoDB" id="4473401at2759"/>
<dbReference type="CDD" id="cd00109">
    <property type="entry name" value="Kunitz-type"/>
    <property type="match status" value="1"/>
</dbReference>
<feature type="compositionally biased region" description="Polar residues" evidence="2">
    <location>
        <begin position="157"/>
        <end position="167"/>
    </location>
</feature>
<dbReference type="PANTHER" id="PTHR10083">
    <property type="entry name" value="KUNITZ-TYPE PROTEASE INHIBITOR-RELATED"/>
    <property type="match status" value="1"/>
</dbReference>
<dbReference type="Proteomes" id="UP000507470">
    <property type="component" value="Unassembled WGS sequence"/>
</dbReference>
<dbReference type="InterPro" id="IPR050098">
    <property type="entry name" value="TFPI/VKTCI-like"/>
</dbReference>
<evidence type="ECO:0000259" key="4">
    <source>
        <dbReference type="PROSITE" id="PS50279"/>
    </source>
</evidence>
<name>A0A6J8BST3_MYTCO</name>
<dbReference type="AlphaFoldDB" id="A0A6J8BST3"/>
<keyword evidence="6" id="KW-1185">Reference proteome</keyword>
<reference evidence="5 6" key="1">
    <citation type="submission" date="2020-06" db="EMBL/GenBank/DDBJ databases">
        <authorList>
            <person name="Li R."/>
            <person name="Bekaert M."/>
        </authorList>
    </citation>
    <scope>NUCLEOTIDE SEQUENCE [LARGE SCALE GENOMIC DNA]</scope>
    <source>
        <strain evidence="6">wild</strain>
    </source>
</reference>
<protein>
    <recommendedName>
        <fullName evidence="4">BPTI/Kunitz inhibitor domain-containing protein</fullName>
    </recommendedName>
</protein>
<dbReference type="EMBL" id="CACVKT020003954">
    <property type="protein sequence ID" value="CAC5387015.1"/>
    <property type="molecule type" value="Genomic_DNA"/>
</dbReference>